<dbReference type="OrthoDB" id="3016366at2759"/>
<comment type="caution">
    <text evidence="1">The sequence shown here is derived from an EMBL/GenBank/DDBJ whole genome shotgun (WGS) entry which is preliminary data.</text>
</comment>
<evidence type="ECO:0000313" key="1">
    <source>
        <dbReference type="EMBL" id="KAF9495955.1"/>
    </source>
</evidence>
<gene>
    <name evidence="1" type="ORF">BDN71DRAFT_1446886</name>
</gene>
<sequence length="160" mass="17694">MLNVGDILAVLYSRGDGETFHWAICLPISTRNAVKLHAKDPGLGHWFFEYPPPEDDLVGSKIVCAAIKIGKLAGDFDIAAVENILQAIPMKVPALDAEIEPRFSCRVWFKEAVRQLAYAGVITCTDVYALENECNEYARGNDASQASYVGYMYHVSQYSS</sequence>
<evidence type="ECO:0000313" key="2">
    <source>
        <dbReference type="Proteomes" id="UP000807025"/>
    </source>
</evidence>
<keyword evidence="2" id="KW-1185">Reference proteome</keyword>
<dbReference type="EMBL" id="MU154557">
    <property type="protein sequence ID" value="KAF9495955.1"/>
    <property type="molecule type" value="Genomic_DNA"/>
</dbReference>
<accession>A0A9P6DH34</accession>
<protein>
    <submittedName>
        <fullName evidence="1">Uncharacterized protein</fullName>
    </submittedName>
</protein>
<dbReference type="Proteomes" id="UP000807025">
    <property type="component" value="Unassembled WGS sequence"/>
</dbReference>
<dbReference type="AlphaFoldDB" id="A0A9P6DH34"/>
<name>A0A9P6DH34_PLEER</name>
<proteinExistence type="predicted"/>
<dbReference type="InterPro" id="IPR046670">
    <property type="entry name" value="DUF6540"/>
</dbReference>
<organism evidence="1 2">
    <name type="scientific">Pleurotus eryngii</name>
    <name type="common">Boletus of the steppes</name>
    <dbReference type="NCBI Taxonomy" id="5323"/>
    <lineage>
        <taxon>Eukaryota</taxon>
        <taxon>Fungi</taxon>
        <taxon>Dikarya</taxon>
        <taxon>Basidiomycota</taxon>
        <taxon>Agaricomycotina</taxon>
        <taxon>Agaricomycetes</taxon>
        <taxon>Agaricomycetidae</taxon>
        <taxon>Agaricales</taxon>
        <taxon>Pleurotineae</taxon>
        <taxon>Pleurotaceae</taxon>
        <taxon>Pleurotus</taxon>
    </lineage>
</organism>
<reference evidence="1" key="1">
    <citation type="submission" date="2020-11" db="EMBL/GenBank/DDBJ databases">
        <authorList>
            <consortium name="DOE Joint Genome Institute"/>
            <person name="Ahrendt S."/>
            <person name="Riley R."/>
            <person name="Andreopoulos W."/>
            <person name="Labutti K."/>
            <person name="Pangilinan J."/>
            <person name="Ruiz-Duenas F.J."/>
            <person name="Barrasa J.M."/>
            <person name="Sanchez-Garcia M."/>
            <person name="Camarero S."/>
            <person name="Miyauchi S."/>
            <person name="Serrano A."/>
            <person name="Linde D."/>
            <person name="Babiker R."/>
            <person name="Drula E."/>
            <person name="Ayuso-Fernandez I."/>
            <person name="Pacheco R."/>
            <person name="Padilla G."/>
            <person name="Ferreira P."/>
            <person name="Barriuso J."/>
            <person name="Kellner H."/>
            <person name="Castanera R."/>
            <person name="Alfaro M."/>
            <person name="Ramirez L."/>
            <person name="Pisabarro A.G."/>
            <person name="Kuo A."/>
            <person name="Tritt A."/>
            <person name="Lipzen A."/>
            <person name="He G."/>
            <person name="Yan M."/>
            <person name="Ng V."/>
            <person name="Cullen D."/>
            <person name="Martin F."/>
            <person name="Rosso M.-N."/>
            <person name="Henrissat B."/>
            <person name="Hibbett D."/>
            <person name="Martinez A.T."/>
            <person name="Grigoriev I.V."/>
        </authorList>
    </citation>
    <scope>NUCLEOTIDE SEQUENCE</scope>
    <source>
        <strain evidence="1">ATCC 90797</strain>
    </source>
</reference>
<dbReference type="Pfam" id="PF20174">
    <property type="entry name" value="DUF6540"/>
    <property type="match status" value="1"/>
</dbReference>